<dbReference type="GO" id="GO:0015026">
    <property type="term" value="F:coreceptor activity"/>
    <property type="evidence" value="ECO:0007669"/>
    <property type="project" value="InterPro"/>
</dbReference>
<dbReference type="Pfam" id="PF07686">
    <property type="entry name" value="V-set"/>
    <property type="match status" value="1"/>
</dbReference>
<keyword evidence="4" id="KW-0391">Immunity</keyword>
<dbReference type="FunFam" id="2.60.40.10:FF:000645">
    <property type="entry name" value="T-cell surface glycoprotein CD8 beta chain"/>
    <property type="match status" value="1"/>
</dbReference>
<dbReference type="InterPro" id="IPR036179">
    <property type="entry name" value="Ig-like_dom_sf"/>
</dbReference>
<keyword evidence="2" id="KW-0812">Transmembrane</keyword>
<dbReference type="GO" id="GO:0002250">
    <property type="term" value="P:adaptive immune response"/>
    <property type="evidence" value="ECO:0007669"/>
    <property type="project" value="UniProtKB-KW"/>
</dbReference>
<evidence type="ECO:0000313" key="13">
    <source>
        <dbReference type="Proteomes" id="UP000052978"/>
    </source>
</evidence>
<reference evidence="12 13" key="1">
    <citation type="journal article" date="2013" name="Nat. Commun.">
        <title>Genome analysis reveals insights into physiology and longevity of the Brandt's bat Myotis brandtii.</title>
        <authorList>
            <person name="Seim I."/>
            <person name="Fang X."/>
            <person name="Xiong Z."/>
            <person name="Lobanov A.V."/>
            <person name="Huang Z."/>
            <person name="Ma S."/>
            <person name="Feng Y."/>
            <person name="Turanov A.A."/>
            <person name="Zhu Y."/>
            <person name="Lenz T.L."/>
            <person name="Gerashchenko M.V."/>
            <person name="Fan D."/>
            <person name="Hee Yim S."/>
            <person name="Yao X."/>
            <person name="Jordan D."/>
            <person name="Xiong Y."/>
            <person name="Ma Y."/>
            <person name="Lyapunov A.N."/>
            <person name="Chen G."/>
            <person name="Kulakova O.I."/>
            <person name="Sun Y."/>
            <person name="Lee S.G."/>
            <person name="Bronson R.T."/>
            <person name="Moskalev A.A."/>
            <person name="Sunyaev S.R."/>
            <person name="Zhang G."/>
            <person name="Krogh A."/>
            <person name="Wang J."/>
            <person name="Gladyshev V.N."/>
        </authorList>
    </citation>
    <scope>NUCLEOTIDE SEQUENCE [LARGE SCALE GENOMIC DNA]</scope>
</reference>
<evidence type="ECO:0000256" key="1">
    <source>
        <dbReference type="ARBA" id="ARBA00004479"/>
    </source>
</evidence>
<keyword evidence="10" id="KW-0393">Immunoglobulin domain</keyword>
<dbReference type="Proteomes" id="UP000052978">
    <property type="component" value="Unassembled WGS sequence"/>
</dbReference>
<evidence type="ECO:0000256" key="4">
    <source>
        <dbReference type="ARBA" id="ARBA00022859"/>
    </source>
</evidence>
<keyword evidence="13" id="KW-1185">Reference proteome</keyword>
<keyword evidence="9" id="KW-0325">Glycoprotein</keyword>
<dbReference type="PANTHER" id="PTHR11292:SF7">
    <property type="entry name" value="T-CELL SURFACE GLYCOPROTEIN CD8 BETA CHAIN-RELATED"/>
    <property type="match status" value="1"/>
</dbReference>
<keyword evidence="5" id="KW-1133">Transmembrane helix</keyword>
<evidence type="ECO:0000256" key="2">
    <source>
        <dbReference type="ARBA" id="ARBA00022692"/>
    </source>
</evidence>
<keyword evidence="7" id="KW-0472">Membrane</keyword>
<keyword evidence="6" id="KW-1064">Adaptive immunity</keyword>
<dbReference type="GO" id="GO:0009986">
    <property type="term" value="C:cell surface"/>
    <property type="evidence" value="ECO:0007669"/>
    <property type="project" value="TreeGrafter"/>
</dbReference>
<evidence type="ECO:0000256" key="8">
    <source>
        <dbReference type="ARBA" id="ARBA00023157"/>
    </source>
</evidence>
<proteinExistence type="predicted"/>
<dbReference type="SUPFAM" id="SSF48726">
    <property type="entry name" value="Immunoglobulin"/>
    <property type="match status" value="1"/>
</dbReference>
<evidence type="ECO:0000256" key="5">
    <source>
        <dbReference type="ARBA" id="ARBA00022989"/>
    </source>
</evidence>
<keyword evidence="8" id="KW-1015">Disulfide bond</keyword>
<accession>S7MG11</accession>
<dbReference type="InterPro" id="IPR042414">
    <property type="entry name" value="CD8B"/>
</dbReference>
<gene>
    <name evidence="12" type="ORF">D623_10004173</name>
</gene>
<dbReference type="PROSITE" id="PS50835">
    <property type="entry name" value="IG_LIKE"/>
    <property type="match status" value="1"/>
</dbReference>
<sequence length="238" mass="26130">MKGSLSQIQSVGLHCKRPTLTLLANISPAAVTTPGHADALHGSLVLHQTPGEKVAQTNTEVKLVCEAKASQNLRIYWLRQRQAPSTDSHYEFLAFGDSKTAVYGKDVKQEKLNVSQVATQSVLTLRSVQPTDSGVYFCMTIGSPELTFGKGTQLTVVDVLPTTAKPTTKSTPKKIRCRPPSPVTRKAFTKQGFLRDQEGAMPSVRHHCINMSKTRPLPRETRGLVIKMDEQTNRCYAA</sequence>
<evidence type="ECO:0000313" key="12">
    <source>
        <dbReference type="EMBL" id="EPQ02816.1"/>
    </source>
</evidence>
<keyword evidence="3" id="KW-0732">Signal</keyword>
<name>S7MG11_MYOBR</name>
<feature type="domain" description="Ig-like" evidence="11">
    <location>
        <begin position="28"/>
        <end position="138"/>
    </location>
</feature>
<dbReference type="AlphaFoldDB" id="S7MG11"/>
<dbReference type="GO" id="GO:0042288">
    <property type="term" value="F:MHC class I protein binding"/>
    <property type="evidence" value="ECO:0007669"/>
    <property type="project" value="InterPro"/>
</dbReference>
<dbReference type="eggNOG" id="ENOG502SANQ">
    <property type="taxonomic scope" value="Eukaryota"/>
</dbReference>
<evidence type="ECO:0000256" key="6">
    <source>
        <dbReference type="ARBA" id="ARBA00023130"/>
    </source>
</evidence>
<evidence type="ECO:0000256" key="10">
    <source>
        <dbReference type="ARBA" id="ARBA00023319"/>
    </source>
</evidence>
<dbReference type="GO" id="GO:0050776">
    <property type="term" value="P:regulation of immune response"/>
    <property type="evidence" value="ECO:0007669"/>
    <property type="project" value="InterPro"/>
</dbReference>
<organism evidence="12 13">
    <name type="scientific">Myotis brandtii</name>
    <name type="common">Brandt's bat</name>
    <dbReference type="NCBI Taxonomy" id="109478"/>
    <lineage>
        <taxon>Eukaryota</taxon>
        <taxon>Metazoa</taxon>
        <taxon>Chordata</taxon>
        <taxon>Craniata</taxon>
        <taxon>Vertebrata</taxon>
        <taxon>Euteleostomi</taxon>
        <taxon>Mammalia</taxon>
        <taxon>Eutheria</taxon>
        <taxon>Laurasiatheria</taxon>
        <taxon>Chiroptera</taxon>
        <taxon>Yangochiroptera</taxon>
        <taxon>Vespertilionidae</taxon>
        <taxon>Myotis</taxon>
    </lineage>
</organism>
<evidence type="ECO:0000256" key="3">
    <source>
        <dbReference type="ARBA" id="ARBA00022729"/>
    </source>
</evidence>
<dbReference type="InterPro" id="IPR003599">
    <property type="entry name" value="Ig_sub"/>
</dbReference>
<dbReference type="InterPro" id="IPR013106">
    <property type="entry name" value="Ig_V-set"/>
</dbReference>
<dbReference type="GO" id="GO:0005886">
    <property type="term" value="C:plasma membrane"/>
    <property type="evidence" value="ECO:0007669"/>
    <property type="project" value="UniProtKB-ARBA"/>
</dbReference>
<comment type="subcellular location">
    <subcellularLocation>
        <location evidence="1">Membrane</location>
        <topology evidence="1">Single-pass type I membrane protein</topology>
    </subcellularLocation>
</comment>
<dbReference type="SMART" id="SM00409">
    <property type="entry name" value="IG"/>
    <property type="match status" value="1"/>
</dbReference>
<dbReference type="EMBL" id="KE161262">
    <property type="protein sequence ID" value="EPQ02816.1"/>
    <property type="molecule type" value="Genomic_DNA"/>
</dbReference>
<dbReference type="Gene3D" id="2.60.40.10">
    <property type="entry name" value="Immunoglobulins"/>
    <property type="match status" value="1"/>
</dbReference>
<evidence type="ECO:0000256" key="9">
    <source>
        <dbReference type="ARBA" id="ARBA00023180"/>
    </source>
</evidence>
<dbReference type="InterPro" id="IPR013783">
    <property type="entry name" value="Ig-like_fold"/>
</dbReference>
<evidence type="ECO:0000259" key="11">
    <source>
        <dbReference type="PROSITE" id="PS50835"/>
    </source>
</evidence>
<evidence type="ECO:0000256" key="7">
    <source>
        <dbReference type="ARBA" id="ARBA00023136"/>
    </source>
</evidence>
<dbReference type="SMART" id="SM00406">
    <property type="entry name" value="IGv"/>
    <property type="match status" value="1"/>
</dbReference>
<dbReference type="PANTHER" id="PTHR11292">
    <property type="entry name" value="T-CELL SURFACE GLYCOPROTEIN CD8 BETA CHAIN"/>
    <property type="match status" value="1"/>
</dbReference>
<protein>
    <submittedName>
        <fullName evidence="12">T-cell surface glycoprotein CD8 beta chain</fullName>
    </submittedName>
</protein>
<dbReference type="InterPro" id="IPR007110">
    <property type="entry name" value="Ig-like_dom"/>
</dbReference>